<gene>
    <name evidence="1" type="ORF">ONB1V03_LOCUS19700</name>
</gene>
<name>A0A7R9MMM7_9ACAR</name>
<keyword evidence="2" id="KW-1185">Reference proteome</keyword>
<sequence>MSVHTVCTRVSPIKRSVLSISNMWLIIEGNQALIPMPLRDGSV</sequence>
<proteinExistence type="predicted"/>
<protein>
    <submittedName>
        <fullName evidence="1">Uncharacterized protein</fullName>
    </submittedName>
</protein>
<reference evidence="1" key="1">
    <citation type="submission" date="2020-11" db="EMBL/GenBank/DDBJ databases">
        <authorList>
            <person name="Tran Van P."/>
        </authorList>
    </citation>
    <scope>NUCLEOTIDE SEQUENCE</scope>
</reference>
<accession>A0A7R9MMM7</accession>
<evidence type="ECO:0000313" key="2">
    <source>
        <dbReference type="Proteomes" id="UP000728032"/>
    </source>
</evidence>
<dbReference type="EMBL" id="OC945857">
    <property type="protein sequence ID" value="CAD7663140.1"/>
    <property type="molecule type" value="Genomic_DNA"/>
</dbReference>
<dbReference type="AlphaFoldDB" id="A0A7R9MMM7"/>
<dbReference type="EMBL" id="CAJPVJ010031032">
    <property type="protein sequence ID" value="CAG2180277.1"/>
    <property type="molecule type" value="Genomic_DNA"/>
</dbReference>
<evidence type="ECO:0000313" key="1">
    <source>
        <dbReference type="EMBL" id="CAD7663140.1"/>
    </source>
</evidence>
<dbReference type="Proteomes" id="UP000728032">
    <property type="component" value="Unassembled WGS sequence"/>
</dbReference>
<organism evidence="1">
    <name type="scientific">Oppiella nova</name>
    <dbReference type="NCBI Taxonomy" id="334625"/>
    <lineage>
        <taxon>Eukaryota</taxon>
        <taxon>Metazoa</taxon>
        <taxon>Ecdysozoa</taxon>
        <taxon>Arthropoda</taxon>
        <taxon>Chelicerata</taxon>
        <taxon>Arachnida</taxon>
        <taxon>Acari</taxon>
        <taxon>Acariformes</taxon>
        <taxon>Sarcoptiformes</taxon>
        <taxon>Oribatida</taxon>
        <taxon>Brachypylina</taxon>
        <taxon>Oppioidea</taxon>
        <taxon>Oppiidae</taxon>
        <taxon>Oppiella</taxon>
    </lineage>
</organism>